<organism evidence="1 2">
    <name type="scientific">Bagarius yarrelli</name>
    <name type="common">Goonch</name>
    <name type="synonym">Bagrus yarrelli</name>
    <dbReference type="NCBI Taxonomy" id="175774"/>
    <lineage>
        <taxon>Eukaryota</taxon>
        <taxon>Metazoa</taxon>
        <taxon>Chordata</taxon>
        <taxon>Craniata</taxon>
        <taxon>Vertebrata</taxon>
        <taxon>Euteleostomi</taxon>
        <taxon>Actinopterygii</taxon>
        <taxon>Neopterygii</taxon>
        <taxon>Teleostei</taxon>
        <taxon>Ostariophysi</taxon>
        <taxon>Siluriformes</taxon>
        <taxon>Sisoridae</taxon>
        <taxon>Sisorinae</taxon>
        <taxon>Bagarius</taxon>
    </lineage>
</organism>
<dbReference type="CDD" id="cd22293">
    <property type="entry name" value="RBD_SHLD3_N"/>
    <property type="match status" value="1"/>
</dbReference>
<dbReference type="PANTHER" id="PTHR41404">
    <property type="entry name" value="SHIELDIN COMPLEX SUBUNIT 3"/>
    <property type="match status" value="1"/>
</dbReference>
<dbReference type="PANTHER" id="PTHR41404:SF1">
    <property type="entry name" value="SHIELDIN COMPLEX SUBUNIT 3"/>
    <property type="match status" value="1"/>
</dbReference>
<proteinExistence type="predicted"/>
<reference evidence="1 2" key="1">
    <citation type="journal article" date="2019" name="Genome Biol. Evol.">
        <title>Whole-Genome Sequencing of the Giant Devil Catfish, Bagarius yarrelli.</title>
        <authorList>
            <person name="Jiang W."/>
            <person name="Lv Y."/>
            <person name="Cheng L."/>
            <person name="Yang K."/>
            <person name="Chao B."/>
            <person name="Wang X."/>
            <person name="Li Y."/>
            <person name="Pan X."/>
            <person name="You X."/>
            <person name="Zhang Y."/>
            <person name="Yang J."/>
            <person name="Li J."/>
            <person name="Zhang X."/>
            <person name="Liu S."/>
            <person name="Sun C."/>
            <person name="Yang J."/>
            <person name="Shi Q."/>
        </authorList>
    </citation>
    <scope>NUCLEOTIDE SEQUENCE [LARGE SCALE GENOMIC DNA]</scope>
    <source>
        <strain evidence="1">JWS20170419001</strain>
        <tissue evidence="1">Muscle</tissue>
    </source>
</reference>
<name>A0A556TXJ7_BAGYA</name>
<dbReference type="EMBL" id="VCAZ01000026">
    <property type="protein sequence ID" value="TSL10173.1"/>
    <property type="molecule type" value="Genomic_DNA"/>
</dbReference>
<sequence length="243" mass="28086">MDVCLYYKSDKDKLDDLVCVSEKVLEKFPHRVLPVFTPWFPSGTERSCPIKPKNPPPVILSNQENTSECSPQHLKWVFASGLCTDVQEESVVTSKRKLITIPTSGEQHTRNDLENVAKKSKRTWSVYSPKQKTSPRTHYTISRQLHKTLQKYGLDLHQRAKWIISELNCAPQNIEEVWTKISHAINHAKLPTCNANFQRKLVQIWVYCDLSYCEYIGNFLRENFQLSGELILSVHNLGDIFKL</sequence>
<gene>
    <name evidence="1" type="ORF">Baya_6290</name>
</gene>
<evidence type="ECO:0000313" key="1">
    <source>
        <dbReference type="EMBL" id="TSL10173.1"/>
    </source>
</evidence>
<protein>
    <recommendedName>
        <fullName evidence="3">Shieldin complex subunit 3</fullName>
    </recommendedName>
</protein>
<dbReference type="InterPro" id="IPR039996">
    <property type="entry name" value="Shieldin_RINN1"/>
</dbReference>
<evidence type="ECO:0008006" key="3">
    <source>
        <dbReference type="Google" id="ProtNLM"/>
    </source>
</evidence>
<comment type="caution">
    <text evidence="1">The sequence shown here is derived from an EMBL/GenBank/DDBJ whole genome shotgun (WGS) entry which is preliminary data.</text>
</comment>
<accession>A0A556TXJ7</accession>
<dbReference type="GO" id="GO:0045830">
    <property type="term" value="P:positive regulation of isotype switching"/>
    <property type="evidence" value="ECO:0007669"/>
    <property type="project" value="TreeGrafter"/>
</dbReference>
<dbReference type="OrthoDB" id="5963356at2759"/>
<dbReference type="GO" id="GO:2000042">
    <property type="term" value="P:negative regulation of double-strand break repair via homologous recombination"/>
    <property type="evidence" value="ECO:0007669"/>
    <property type="project" value="TreeGrafter"/>
</dbReference>
<keyword evidence="2" id="KW-1185">Reference proteome</keyword>
<evidence type="ECO:0000313" key="2">
    <source>
        <dbReference type="Proteomes" id="UP000319801"/>
    </source>
</evidence>
<dbReference type="Proteomes" id="UP000319801">
    <property type="component" value="Unassembled WGS sequence"/>
</dbReference>
<dbReference type="AlphaFoldDB" id="A0A556TXJ7"/>
<dbReference type="GO" id="GO:2001034">
    <property type="term" value="P:positive regulation of double-strand break repair via nonhomologous end joining"/>
    <property type="evidence" value="ECO:0007669"/>
    <property type="project" value="TreeGrafter"/>
</dbReference>